<feature type="compositionally biased region" description="Polar residues" evidence="1">
    <location>
        <begin position="213"/>
        <end position="222"/>
    </location>
</feature>
<keyword evidence="4" id="KW-1185">Reference proteome</keyword>
<evidence type="ECO:0000313" key="4">
    <source>
        <dbReference type="Proteomes" id="UP000663828"/>
    </source>
</evidence>
<dbReference type="Proteomes" id="UP000663852">
    <property type="component" value="Unassembled WGS sequence"/>
</dbReference>
<protein>
    <submittedName>
        <fullName evidence="3">Uncharacterized protein</fullName>
    </submittedName>
</protein>
<evidence type="ECO:0000256" key="1">
    <source>
        <dbReference type="SAM" id="MobiDB-lite"/>
    </source>
</evidence>
<feature type="compositionally biased region" description="Basic and acidic residues" evidence="1">
    <location>
        <begin position="190"/>
        <end position="205"/>
    </location>
</feature>
<evidence type="ECO:0000313" key="2">
    <source>
        <dbReference type="EMBL" id="CAF0876859.1"/>
    </source>
</evidence>
<reference evidence="3" key="1">
    <citation type="submission" date="2021-02" db="EMBL/GenBank/DDBJ databases">
        <authorList>
            <person name="Nowell W R."/>
        </authorList>
    </citation>
    <scope>NUCLEOTIDE SEQUENCE</scope>
</reference>
<sequence length="441" mass="49229">MVEVVQTFSSPSKLFTSKIYGKDKKQVTLPIIVTTIDGPSSYGRVKNLQDTTRWIGRCAGDTLPQLDSCHAAYTIHRKTIYHELSQFYPAATTDTNSTLIKIKQQYKQKNGNKDSLNVTVGTTTTTVAPLPNVSSGDTQNTRLFNTPSKHVTIKAEPTRQTNFLVNNTKKVLSSWQKYWTSTYTQRRRKESNESEVTSHRSKLDRGPLLAATNFPSEQPTPSDINVIEDCIPQTKSPSISNYSTFSRVLSPQVSDSESLIIKKENSPFLPPIISSAVNNLPAASLAKMDLFKLSEEKTFTPIQSKYSTAENNNPTTVKAKVYKLPLPSNITQNNKTLITRKPKSKQIEVLTASSIAKTKESISTNRSQRTTATTAIKTKHPLSTVMTTTSRSKYERINWEEPYVGVRFDPPTPPCSPSLFLWPVDSDHGGHEKKAPRKQTQ</sequence>
<accession>A0A814D0L3</accession>
<proteinExistence type="predicted"/>
<feature type="region of interest" description="Disordered" evidence="1">
    <location>
        <begin position="419"/>
        <end position="441"/>
    </location>
</feature>
<organism evidence="3 5">
    <name type="scientific">Adineta ricciae</name>
    <name type="common">Rotifer</name>
    <dbReference type="NCBI Taxonomy" id="249248"/>
    <lineage>
        <taxon>Eukaryota</taxon>
        <taxon>Metazoa</taxon>
        <taxon>Spiralia</taxon>
        <taxon>Gnathifera</taxon>
        <taxon>Rotifera</taxon>
        <taxon>Eurotatoria</taxon>
        <taxon>Bdelloidea</taxon>
        <taxon>Adinetida</taxon>
        <taxon>Adinetidae</taxon>
        <taxon>Adineta</taxon>
    </lineage>
</organism>
<evidence type="ECO:0000313" key="5">
    <source>
        <dbReference type="Proteomes" id="UP000663852"/>
    </source>
</evidence>
<dbReference type="Proteomes" id="UP000663828">
    <property type="component" value="Unassembled WGS sequence"/>
</dbReference>
<evidence type="ECO:0000313" key="3">
    <source>
        <dbReference type="EMBL" id="CAF0947209.1"/>
    </source>
</evidence>
<dbReference type="OrthoDB" id="10017909at2759"/>
<dbReference type="AlphaFoldDB" id="A0A814D0L3"/>
<feature type="region of interest" description="Disordered" evidence="1">
    <location>
        <begin position="184"/>
        <end position="222"/>
    </location>
</feature>
<dbReference type="EMBL" id="CAJNOJ010000045">
    <property type="protein sequence ID" value="CAF0947209.1"/>
    <property type="molecule type" value="Genomic_DNA"/>
</dbReference>
<comment type="caution">
    <text evidence="3">The sequence shown here is derived from an EMBL/GenBank/DDBJ whole genome shotgun (WGS) entry which is preliminary data.</text>
</comment>
<gene>
    <name evidence="3" type="ORF">EDS130_LOCUS12142</name>
    <name evidence="2" type="ORF">XAT740_LOCUS6787</name>
</gene>
<name>A0A814D0L3_ADIRI</name>
<dbReference type="EMBL" id="CAJNOR010000312">
    <property type="protein sequence ID" value="CAF0876859.1"/>
    <property type="molecule type" value="Genomic_DNA"/>
</dbReference>